<feature type="domain" description="RNase H type-1" evidence="1">
    <location>
        <begin position="59"/>
        <end position="181"/>
    </location>
</feature>
<evidence type="ECO:0000259" key="1">
    <source>
        <dbReference type="Pfam" id="PF13456"/>
    </source>
</evidence>
<evidence type="ECO:0000313" key="3">
    <source>
        <dbReference type="Proteomes" id="UP000834106"/>
    </source>
</evidence>
<reference evidence="2" key="1">
    <citation type="submission" date="2023-05" db="EMBL/GenBank/DDBJ databases">
        <authorList>
            <person name="Huff M."/>
        </authorList>
    </citation>
    <scope>NUCLEOTIDE SEQUENCE</scope>
</reference>
<dbReference type="Proteomes" id="UP000834106">
    <property type="component" value="Chromosome 19"/>
</dbReference>
<dbReference type="GO" id="GO:0003676">
    <property type="term" value="F:nucleic acid binding"/>
    <property type="evidence" value="ECO:0007669"/>
    <property type="project" value="InterPro"/>
</dbReference>
<dbReference type="EMBL" id="OU503054">
    <property type="protein sequence ID" value="CAI9782599.1"/>
    <property type="molecule type" value="Genomic_DNA"/>
</dbReference>
<proteinExistence type="predicted"/>
<organism evidence="2 3">
    <name type="scientific">Fraxinus pennsylvanica</name>
    <dbReference type="NCBI Taxonomy" id="56036"/>
    <lineage>
        <taxon>Eukaryota</taxon>
        <taxon>Viridiplantae</taxon>
        <taxon>Streptophyta</taxon>
        <taxon>Embryophyta</taxon>
        <taxon>Tracheophyta</taxon>
        <taxon>Spermatophyta</taxon>
        <taxon>Magnoliopsida</taxon>
        <taxon>eudicotyledons</taxon>
        <taxon>Gunneridae</taxon>
        <taxon>Pentapetalae</taxon>
        <taxon>asterids</taxon>
        <taxon>lamiids</taxon>
        <taxon>Lamiales</taxon>
        <taxon>Oleaceae</taxon>
        <taxon>Oleeae</taxon>
        <taxon>Fraxinus</taxon>
    </lineage>
</organism>
<dbReference type="PANTHER" id="PTHR47074">
    <property type="entry name" value="BNAC02G40300D PROTEIN"/>
    <property type="match status" value="1"/>
</dbReference>
<dbReference type="PANTHER" id="PTHR47074:SF11">
    <property type="entry name" value="REVERSE TRANSCRIPTASE-LIKE PROTEIN"/>
    <property type="match status" value="1"/>
</dbReference>
<dbReference type="InterPro" id="IPR036397">
    <property type="entry name" value="RNaseH_sf"/>
</dbReference>
<dbReference type="InterPro" id="IPR002156">
    <property type="entry name" value="RNaseH_domain"/>
</dbReference>
<dbReference type="Pfam" id="PF13456">
    <property type="entry name" value="RVT_3"/>
    <property type="match status" value="1"/>
</dbReference>
<accession>A0AAD2A809</accession>
<dbReference type="SUPFAM" id="SSF53098">
    <property type="entry name" value="Ribonuclease H-like"/>
    <property type="match status" value="1"/>
</dbReference>
<sequence>MKPFGMLSRLQCLKWCLLQKISSSNGVLLTILYQKSQLIPADRRMISGNHLLRGSFKLNIDAAIFENQRKAGLGLVIRNDLGSFIAARVVSVQGIVDPLLAETLGVREALSWIKAKFPEVQTIEMDALLVYNALLNDEEDNSYFGILIDECRFLAKELSNLKFSWVRRSTNQVAHTLAKAASSSHVNVEWSYFPPLFISNVLLADLMNE</sequence>
<dbReference type="Gene3D" id="3.30.420.10">
    <property type="entry name" value="Ribonuclease H-like superfamily/Ribonuclease H"/>
    <property type="match status" value="1"/>
</dbReference>
<dbReference type="InterPro" id="IPR052929">
    <property type="entry name" value="RNase_H-like_EbsB-rel"/>
</dbReference>
<name>A0AAD2A809_9LAMI</name>
<dbReference type="AlphaFoldDB" id="A0AAD2A809"/>
<gene>
    <name evidence="2" type="ORF">FPE_LOCUS30029</name>
</gene>
<dbReference type="GO" id="GO:0004523">
    <property type="term" value="F:RNA-DNA hybrid ribonuclease activity"/>
    <property type="evidence" value="ECO:0007669"/>
    <property type="project" value="InterPro"/>
</dbReference>
<dbReference type="InterPro" id="IPR044730">
    <property type="entry name" value="RNase_H-like_dom_plant"/>
</dbReference>
<keyword evidence="3" id="KW-1185">Reference proteome</keyword>
<dbReference type="InterPro" id="IPR012337">
    <property type="entry name" value="RNaseH-like_sf"/>
</dbReference>
<dbReference type="CDD" id="cd06222">
    <property type="entry name" value="RNase_H_like"/>
    <property type="match status" value="1"/>
</dbReference>
<protein>
    <recommendedName>
        <fullName evidence="1">RNase H type-1 domain-containing protein</fullName>
    </recommendedName>
</protein>
<evidence type="ECO:0000313" key="2">
    <source>
        <dbReference type="EMBL" id="CAI9782599.1"/>
    </source>
</evidence>